<gene>
    <name evidence="1" type="ORF">OG849_33510</name>
</gene>
<protein>
    <recommendedName>
        <fullName evidence="3">SseB family protein</fullName>
    </recommendedName>
</protein>
<dbReference type="InterPro" id="IPR049975">
    <property type="entry name" value="SAV_915-like_dom"/>
</dbReference>
<evidence type="ECO:0008006" key="3">
    <source>
        <dbReference type="Google" id="ProtNLM"/>
    </source>
</evidence>
<sequence>MCLFLYDDDPDPDEQDRAGLLHVPVHRVAAGFVLRTFRTPLGERTAVAFTDRDLLARTLGAGQPSIKLAESALRSLASPLGISRLVLDPVLSAPAVTAEPVPADATVATL</sequence>
<organism evidence="1 2">
    <name type="scientific">Streptomyces cyaneofuscatus</name>
    <dbReference type="NCBI Taxonomy" id="66883"/>
    <lineage>
        <taxon>Bacteria</taxon>
        <taxon>Bacillati</taxon>
        <taxon>Actinomycetota</taxon>
        <taxon>Actinomycetes</taxon>
        <taxon>Kitasatosporales</taxon>
        <taxon>Streptomycetaceae</taxon>
        <taxon>Streptomyces</taxon>
    </lineage>
</organism>
<dbReference type="Proteomes" id="UP001356428">
    <property type="component" value="Chromosome"/>
</dbReference>
<evidence type="ECO:0000313" key="2">
    <source>
        <dbReference type="Proteomes" id="UP001356428"/>
    </source>
</evidence>
<accession>A0ABZ1F6U2</accession>
<dbReference type="RefSeq" id="WP_326702226.1">
    <property type="nucleotide sequence ID" value="NZ_CP108861.1"/>
</dbReference>
<evidence type="ECO:0000313" key="1">
    <source>
        <dbReference type="EMBL" id="WSB11839.1"/>
    </source>
</evidence>
<dbReference type="NCBIfam" id="NF042914">
    <property type="entry name" value="SAV915_dom"/>
    <property type="match status" value="1"/>
</dbReference>
<proteinExistence type="predicted"/>
<reference evidence="1 2" key="1">
    <citation type="submission" date="2022-10" db="EMBL/GenBank/DDBJ databases">
        <title>The complete genomes of actinobacterial strains from the NBC collection.</title>
        <authorList>
            <person name="Joergensen T.S."/>
            <person name="Alvarez Arevalo M."/>
            <person name="Sterndorff E.B."/>
            <person name="Faurdal D."/>
            <person name="Vuksanovic O."/>
            <person name="Mourched A.-S."/>
            <person name="Charusanti P."/>
            <person name="Shaw S."/>
            <person name="Blin K."/>
            <person name="Weber T."/>
        </authorList>
    </citation>
    <scope>NUCLEOTIDE SEQUENCE [LARGE SCALE GENOMIC DNA]</scope>
    <source>
        <strain evidence="1 2">NBC 01792</strain>
    </source>
</reference>
<keyword evidence="2" id="KW-1185">Reference proteome</keyword>
<dbReference type="EMBL" id="CP109083">
    <property type="protein sequence ID" value="WSB11839.1"/>
    <property type="molecule type" value="Genomic_DNA"/>
</dbReference>
<name>A0ABZ1F6U2_9ACTN</name>